<evidence type="ECO:0000313" key="2">
    <source>
        <dbReference type="Proteomes" id="UP000095621"/>
    </source>
</evidence>
<organism evidence="1 2">
    <name type="scientific">Lachnospira eligens</name>
    <dbReference type="NCBI Taxonomy" id="39485"/>
    <lineage>
        <taxon>Bacteria</taxon>
        <taxon>Bacillati</taxon>
        <taxon>Bacillota</taxon>
        <taxon>Clostridia</taxon>
        <taxon>Lachnospirales</taxon>
        <taxon>Lachnospiraceae</taxon>
        <taxon>Lachnospira</taxon>
    </lineage>
</organism>
<reference evidence="1 2" key="1">
    <citation type="submission" date="2015-09" db="EMBL/GenBank/DDBJ databases">
        <authorList>
            <consortium name="Pathogen Informatics"/>
        </authorList>
    </citation>
    <scope>NUCLEOTIDE SEQUENCE [LARGE SCALE GENOMIC DNA]</scope>
    <source>
        <strain evidence="1 2">2789STDY5834875</strain>
    </source>
</reference>
<dbReference type="AlphaFoldDB" id="A0A174Z320"/>
<proteinExistence type="predicted"/>
<dbReference type="Proteomes" id="UP000095621">
    <property type="component" value="Unassembled WGS sequence"/>
</dbReference>
<dbReference type="OrthoDB" id="9796736at2"/>
<gene>
    <name evidence="1" type="ORF">ERS852490_02226</name>
</gene>
<dbReference type="Pfam" id="PF19537">
    <property type="entry name" value="DUF6061"/>
    <property type="match status" value="1"/>
</dbReference>
<sequence length="80" mass="9144">MKIHFAYYNQYKNGIDIAFADNTLLFLSCAEAEKNLHTTPNSQRLIDNLAIDNPLMYAALALDCELQAWADAMDTNWNPY</sequence>
<evidence type="ECO:0000313" key="1">
    <source>
        <dbReference type="EMBL" id="CUQ78578.1"/>
    </source>
</evidence>
<dbReference type="EMBL" id="CZBU01000005">
    <property type="protein sequence ID" value="CUQ78578.1"/>
    <property type="molecule type" value="Genomic_DNA"/>
</dbReference>
<dbReference type="InterPro" id="IPR045705">
    <property type="entry name" value="DUF6061"/>
</dbReference>
<accession>A0A174Z320</accession>
<protein>
    <recommendedName>
        <fullName evidence="3">Toxin-antitoxin system protein</fullName>
    </recommendedName>
</protein>
<evidence type="ECO:0008006" key="3">
    <source>
        <dbReference type="Google" id="ProtNLM"/>
    </source>
</evidence>
<name>A0A174Z320_9FIRM</name>